<comment type="caution">
    <text evidence="3">The sequence shown here is derived from an EMBL/GenBank/DDBJ whole genome shotgun (WGS) entry which is preliminary data.</text>
</comment>
<organism evidence="3 4">
    <name type="scientific">Pristionchus mayeri</name>
    <dbReference type="NCBI Taxonomy" id="1317129"/>
    <lineage>
        <taxon>Eukaryota</taxon>
        <taxon>Metazoa</taxon>
        <taxon>Ecdysozoa</taxon>
        <taxon>Nematoda</taxon>
        <taxon>Chromadorea</taxon>
        <taxon>Rhabditida</taxon>
        <taxon>Rhabditina</taxon>
        <taxon>Diplogasteromorpha</taxon>
        <taxon>Diplogasteroidea</taxon>
        <taxon>Neodiplogasteridae</taxon>
        <taxon>Pristionchus</taxon>
    </lineage>
</organism>
<keyword evidence="2" id="KW-0812">Transmembrane</keyword>
<proteinExistence type="predicted"/>
<evidence type="ECO:0000256" key="2">
    <source>
        <dbReference type="SAM" id="Phobius"/>
    </source>
</evidence>
<feature type="transmembrane region" description="Helical" evidence="2">
    <location>
        <begin position="53"/>
        <end position="73"/>
    </location>
</feature>
<dbReference type="AlphaFoldDB" id="A0AAN5I466"/>
<protein>
    <submittedName>
        <fullName evidence="3">Uncharacterized protein</fullName>
    </submittedName>
</protein>
<accession>A0AAN5I466</accession>
<name>A0AAN5I466_9BILA</name>
<sequence>MGTSFEEGWSFQNTPHHTWTEVQVDGAIILGIKATLFRLKQWKVQHTSNIPGMTYPAIILIGLVINTIILALISRSRNLIKRRNINAPLPLLQRNESPTSQRVRANASEYNEYKSVAES</sequence>
<feature type="region of interest" description="Disordered" evidence="1">
    <location>
        <begin position="96"/>
        <end position="119"/>
    </location>
</feature>
<evidence type="ECO:0000313" key="3">
    <source>
        <dbReference type="EMBL" id="GMR51508.1"/>
    </source>
</evidence>
<keyword evidence="4" id="KW-1185">Reference proteome</keyword>
<gene>
    <name evidence="3" type="ORF">PMAYCL1PPCAC_21703</name>
</gene>
<keyword evidence="2" id="KW-0472">Membrane</keyword>
<keyword evidence="2" id="KW-1133">Transmembrane helix</keyword>
<reference evidence="4" key="1">
    <citation type="submission" date="2022-10" db="EMBL/GenBank/DDBJ databases">
        <title>Genome assembly of Pristionchus species.</title>
        <authorList>
            <person name="Yoshida K."/>
            <person name="Sommer R.J."/>
        </authorList>
    </citation>
    <scope>NUCLEOTIDE SEQUENCE [LARGE SCALE GENOMIC DNA]</scope>
    <source>
        <strain evidence="4">RS5460</strain>
    </source>
</reference>
<dbReference type="Proteomes" id="UP001328107">
    <property type="component" value="Unassembled WGS sequence"/>
</dbReference>
<evidence type="ECO:0000256" key="1">
    <source>
        <dbReference type="SAM" id="MobiDB-lite"/>
    </source>
</evidence>
<evidence type="ECO:0000313" key="4">
    <source>
        <dbReference type="Proteomes" id="UP001328107"/>
    </source>
</evidence>
<dbReference type="EMBL" id="BTRK01000005">
    <property type="protein sequence ID" value="GMR51508.1"/>
    <property type="molecule type" value="Genomic_DNA"/>
</dbReference>